<dbReference type="Proteomes" id="UP001187192">
    <property type="component" value="Unassembled WGS sequence"/>
</dbReference>
<dbReference type="AlphaFoldDB" id="A0AA88AWI2"/>
<dbReference type="EMBL" id="BTGU01000061">
    <property type="protein sequence ID" value="GMN56068.1"/>
    <property type="molecule type" value="Genomic_DNA"/>
</dbReference>
<proteinExistence type="predicted"/>
<accession>A0AA88AWI2</accession>
<sequence>MRWRTKRALKNWKPQLSPVEAAAITVTKIPRKTGEVEAVALANGSHGSSSREARTQELKPWLWGLAATALV</sequence>
<name>A0AA88AWI2_FICCA</name>
<keyword evidence="2" id="KW-1185">Reference proteome</keyword>
<comment type="caution">
    <text evidence="1">The sequence shown here is derived from an EMBL/GenBank/DDBJ whole genome shotgun (WGS) entry which is preliminary data.</text>
</comment>
<organism evidence="1 2">
    <name type="scientific">Ficus carica</name>
    <name type="common">Common fig</name>
    <dbReference type="NCBI Taxonomy" id="3494"/>
    <lineage>
        <taxon>Eukaryota</taxon>
        <taxon>Viridiplantae</taxon>
        <taxon>Streptophyta</taxon>
        <taxon>Embryophyta</taxon>
        <taxon>Tracheophyta</taxon>
        <taxon>Spermatophyta</taxon>
        <taxon>Magnoliopsida</taxon>
        <taxon>eudicotyledons</taxon>
        <taxon>Gunneridae</taxon>
        <taxon>Pentapetalae</taxon>
        <taxon>rosids</taxon>
        <taxon>fabids</taxon>
        <taxon>Rosales</taxon>
        <taxon>Moraceae</taxon>
        <taxon>Ficeae</taxon>
        <taxon>Ficus</taxon>
    </lineage>
</organism>
<evidence type="ECO:0000313" key="1">
    <source>
        <dbReference type="EMBL" id="GMN56068.1"/>
    </source>
</evidence>
<gene>
    <name evidence="1" type="ORF">TIFTF001_025186</name>
</gene>
<reference evidence="1" key="1">
    <citation type="submission" date="2023-07" db="EMBL/GenBank/DDBJ databases">
        <title>draft genome sequence of fig (Ficus carica).</title>
        <authorList>
            <person name="Takahashi T."/>
            <person name="Nishimura K."/>
        </authorList>
    </citation>
    <scope>NUCLEOTIDE SEQUENCE</scope>
</reference>
<protein>
    <submittedName>
        <fullName evidence="1">Uncharacterized protein</fullName>
    </submittedName>
</protein>
<evidence type="ECO:0000313" key="2">
    <source>
        <dbReference type="Proteomes" id="UP001187192"/>
    </source>
</evidence>